<keyword evidence="3" id="KW-1185">Reference proteome</keyword>
<feature type="compositionally biased region" description="Basic and acidic residues" evidence="1">
    <location>
        <begin position="59"/>
        <end position="71"/>
    </location>
</feature>
<feature type="compositionally biased region" description="Basic and acidic residues" evidence="1">
    <location>
        <begin position="392"/>
        <end position="402"/>
    </location>
</feature>
<feature type="compositionally biased region" description="Polar residues" evidence="1">
    <location>
        <begin position="623"/>
        <end position="635"/>
    </location>
</feature>
<feature type="region of interest" description="Disordered" evidence="1">
    <location>
        <begin position="613"/>
        <end position="650"/>
    </location>
</feature>
<feature type="compositionally biased region" description="Basic and acidic residues" evidence="1">
    <location>
        <begin position="551"/>
        <end position="566"/>
    </location>
</feature>
<feature type="region of interest" description="Disordered" evidence="1">
    <location>
        <begin position="253"/>
        <end position="283"/>
    </location>
</feature>
<dbReference type="VEuPathDB" id="TrichDB:TRFO_25617"/>
<accession>A0A1J4K9C5</accession>
<dbReference type="EMBL" id="MLAK01000729">
    <property type="protein sequence ID" value="OHT06292.1"/>
    <property type="molecule type" value="Genomic_DNA"/>
</dbReference>
<feature type="compositionally biased region" description="Basic and acidic residues" evidence="1">
    <location>
        <begin position="116"/>
        <end position="127"/>
    </location>
</feature>
<feature type="compositionally biased region" description="Basic and acidic residues" evidence="1">
    <location>
        <begin position="323"/>
        <end position="336"/>
    </location>
</feature>
<feature type="region of interest" description="Disordered" evidence="1">
    <location>
        <begin position="96"/>
        <end position="236"/>
    </location>
</feature>
<organism evidence="2 3">
    <name type="scientific">Tritrichomonas foetus</name>
    <dbReference type="NCBI Taxonomy" id="1144522"/>
    <lineage>
        <taxon>Eukaryota</taxon>
        <taxon>Metamonada</taxon>
        <taxon>Parabasalia</taxon>
        <taxon>Tritrichomonadida</taxon>
        <taxon>Tritrichomonadidae</taxon>
        <taxon>Tritrichomonas</taxon>
    </lineage>
</organism>
<dbReference type="Proteomes" id="UP000179807">
    <property type="component" value="Unassembled WGS sequence"/>
</dbReference>
<dbReference type="RefSeq" id="XP_068359428.1">
    <property type="nucleotide sequence ID" value="XM_068504472.1"/>
</dbReference>
<gene>
    <name evidence="2" type="ORF">TRFO_25617</name>
</gene>
<name>A0A1J4K9C5_9EUKA</name>
<dbReference type="AlphaFoldDB" id="A0A1J4K9C5"/>
<feature type="region of interest" description="Disordered" evidence="1">
    <location>
        <begin position="49"/>
        <end position="72"/>
    </location>
</feature>
<dbReference type="GeneID" id="94839176"/>
<feature type="compositionally biased region" description="Low complexity" evidence="1">
    <location>
        <begin position="146"/>
        <end position="215"/>
    </location>
</feature>
<evidence type="ECO:0000313" key="3">
    <source>
        <dbReference type="Proteomes" id="UP000179807"/>
    </source>
</evidence>
<feature type="region of interest" description="Disordered" evidence="1">
    <location>
        <begin position="529"/>
        <end position="578"/>
    </location>
</feature>
<comment type="caution">
    <text evidence="2">The sequence shown here is derived from an EMBL/GenBank/DDBJ whole genome shotgun (WGS) entry which is preliminary data.</text>
</comment>
<protein>
    <submittedName>
        <fullName evidence="2">Uncharacterized protein</fullName>
    </submittedName>
</protein>
<sequence length="671" mass="76214">MSRRAQITDPKLAATEKRRFERMRARKQFGKEFLSEIKQCVQKTDYLVKPPTPVRKRTRQTEKEKVTKESEALLPDENYPHVKFVIQPRIRAQKVPKFMNTPRSHKTMAPDIEDAEYAKRSEGRLGDRSFSSSGMPRDRYNLSALSANRMSSSESDSSNAENYSSSRNSNKNQNNTNNHNIGSQNKNNSSSNSNNNLHNLRNIKNMKNIKSINKNNPRETYSLPNTKNDSKNSSDSFDDATHFASLNLNKKKTKFESSDSSDSNSLENIPKKPTWKFSDDGRLGKSSGFGTSNDFRWRNENQISKISSSSDSEQIDIEKIKKEAEKEKNYETDDLKPNGNDKIFFSDSHDDEKIEILPKSDKLQHNDDFEKEKENLSSVNSQKPLFGPSAEDMERNVLDSKAGESPIRLLTMIPPDLNSHDHQNQETPNKMYKNSSNHYNFPDDSDDQIEFNDPTLQTDSSSPPPPNDINENENEEEEEIEKHRKGIPPSSSTEIINKEIEKTILNSTDSTKKFLDCLSDDDLVNDIKSKRQNQSSSNSNNTINSNNENKGLSESEKNENKNEHNSLDSSSSSYHKEDDIPVSLECDVDHNFIFSTSTSEAMVMKTPIINDEDDADESSSSAFGNGQNFFETGTDSSSSEAYEVSAVTDTREKEIRENRKLDRLIYSGDPK</sequence>
<feature type="compositionally biased region" description="Acidic residues" evidence="1">
    <location>
        <begin position="470"/>
        <end position="479"/>
    </location>
</feature>
<proteinExistence type="predicted"/>
<reference evidence="2" key="1">
    <citation type="submission" date="2016-10" db="EMBL/GenBank/DDBJ databases">
        <authorList>
            <person name="Benchimol M."/>
            <person name="Almeida L.G."/>
            <person name="Vasconcelos A.T."/>
            <person name="Perreira-Neves A."/>
            <person name="Rosa I.A."/>
            <person name="Tasca T."/>
            <person name="Bogo M.R."/>
            <person name="de Souza W."/>
        </authorList>
    </citation>
    <scope>NUCLEOTIDE SEQUENCE [LARGE SCALE GENOMIC DNA]</scope>
    <source>
        <strain evidence="2">K</strain>
    </source>
</reference>
<feature type="compositionally biased region" description="Low complexity" evidence="1">
    <location>
        <begin position="533"/>
        <end position="550"/>
    </location>
</feature>
<feature type="compositionally biased region" description="Basic and acidic residues" evidence="1">
    <location>
        <begin position="347"/>
        <end position="375"/>
    </location>
</feature>
<evidence type="ECO:0000256" key="1">
    <source>
        <dbReference type="SAM" id="MobiDB-lite"/>
    </source>
</evidence>
<evidence type="ECO:0000313" key="2">
    <source>
        <dbReference type="EMBL" id="OHT06292.1"/>
    </source>
</evidence>
<feature type="region of interest" description="Disordered" evidence="1">
    <location>
        <begin position="323"/>
        <end position="495"/>
    </location>
</feature>
<feature type="compositionally biased region" description="Polar residues" evidence="1">
    <location>
        <begin position="425"/>
        <end position="439"/>
    </location>
</feature>
<feature type="compositionally biased region" description="Low complexity" evidence="1">
    <location>
        <begin position="636"/>
        <end position="647"/>
    </location>
</feature>